<keyword evidence="3" id="KW-1185">Reference proteome</keyword>
<protein>
    <recommendedName>
        <fullName evidence="4">DUF11 domain-containing protein</fullName>
    </recommendedName>
</protein>
<feature type="chain" id="PRO_5046408980" description="DUF11 domain-containing protein" evidence="1">
    <location>
        <begin position="21"/>
        <end position="174"/>
    </location>
</feature>
<evidence type="ECO:0000313" key="3">
    <source>
        <dbReference type="Proteomes" id="UP001239522"/>
    </source>
</evidence>
<dbReference type="Proteomes" id="UP001239522">
    <property type="component" value="Chromosome"/>
</dbReference>
<dbReference type="EMBL" id="CP120997">
    <property type="protein sequence ID" value="WLQ34511.1"/>
    <property type="molecule type" value="Genomic_DNA"/>
</dbReference>
<sequence>MLLTCKALLGVTAAAVTAVATTPVAGGTATAVGAPGAGSPVVRTLVPEADVSHHGHVSLRGDVLGIWLRSENDGPSDLPGVTVRLRVSVPPAEGQELPGACLRADPRTVLCRTGPLRADGSQQRRLALHLKLRGRPDEVVVRIDTAWNGGATDRNAKNSEHEVLAPATGDPYVF</sequence>
<keyword evidence="1" id="KW-0732">Signal</keyword>
<evidence type="ECO:0000256" key="1">
    <source>
        <dbReference type="SAM" id="SignalP"/>
    </source>
</evidence>
<gene>
    <name evidence="2" type="ORF">P8A18_14165</name>
</gene>
<evidence type="ECO:0000313" key="2">
    <source>
        <dbReference type="EMBL" id="WLQ34511.1"/>
    </source>
</evidence>
<feature type="signal peptide" evidence="1">
    <location>
        <begin position="1"/>
        <end position="20"/>
    </location>
</feature>
<name>A0ABY9HJM7_9ACTN</name>
<dbReference type="RefSeq" id="WP_306054730.1">
    <property type="nucleotide sequence ID" value="NZ_CP120997.1"/>
</dbReference>
<accession>A0ABY9HJM7</accession>
<evidence type="ECO:0008006" key="4">
    <source>
        <dbReference type="Google" id="ProtNLM"/>
    </source>
</evidence>
<organism evidence="2 3">
    <name type="scientific">Streptomyces castrisilvae</name>
    <dbReference type="NCBI Taxonomy" id="3033811"/>
    <lineage>
        <taxon>Bacteria</taxon>
        <taxon>Bacillati</taxon>
        <taxon>Actinomycetota</taxon>
        <taxon>Actinomycetes</taxon>
        <taxon>Kitasatosporales</taxon>
        <taxon>Streptomycetaceae</taxon>
        <taxon>Streptomyces</taxon>
    </lineage>
</organism>
<proteinExistence type="predicted"/>
<reference evidence="2 3" key="1">
    <citation type="submission" date="2023-03" db="EMBL/GenBank/DDBJ databases">
        <title>Isolation and description of six Streptomyces strains from soil environments, able to metabolize different microbial glucans.</title>
        <authorList>
            <person name="Widen T."/>
            <person name="Larsbrink J."/>
        </authorList>
    </citation>
    <scope>NUCLEOTIDE SEQUENCE [LARGE SCALE GENOMIC DNA]</scope>
    <source>
        <strain evidence="2 3">Mut1</strain>
    </source>
</reference>